<dbReference type="PANTHER" id="PTHR46796">
    <property type="entry name" value="HTH-TYPE TRANSCRIPTIONAL ACTIVATOR RHAS-RELATED"/>
    <property type="match status" value="1"/>
</dbReference>
<feature type="domain" description="HTH araC/xylS-type" evidence="4">
    <location>
        <begin position="150"/>
        <end position="248"/>
    </location>
</feature>
<organism evidence="5 6">
    <name type="scientific">Yersinia nurmii</name>
    <dbReference type="NCBI Taxonomy" id="685706"/>
    <lineage>
        <taxon>Bacteria</taxon>
        <taxon>Pseudomonadati</taxon>
        <taxon>Pseudomonadota</taxon>
        <taxon>Gammaproteobacteria</taxon>
        <taxon>Enterobacterales</taxon>
        <taxon>Yersiniaceae</taxon>
        <taxon>Yersinia</taxon>
    </lineage>
</organism>
<proteinExistence type="predicted"/>
<protein>
    <submittedName>
        <fullName evidence="5">AraC family transcription regulator</fullName>
    </submittedName>
</protein>
<evidence type="ECO:0000259" key="4">
    <source>
        <dbReference type="PROSITE" id="PS01124"/>
    </source>
</evidence>
<dbReference type="SUPFAM" id="SSF46689">
    <property type="entry name" value="Homeodomain-like"/>
    <property type="match status" value="1"/>
</dbReference>
<comment type="caution">
    <text evidence="5">The sequence shown here is derived from an EMBL/GenBank/DDBJ whole genome shotgun (WGS) entry which is preliminary data.</text>
</comment>
<reference evidence="5 6" key="1">
    <citation type="submission" date="2015-03" db="EMBL/GenBank/DDBJ databases">
        <authorList>
            <consortium name="Pathogen Informatics"/>
            <person name="Murphy D."/>
        </authorList>
    </citation>
    <scope>NUCLEOTIDE SEQUENCE [LARGE SCALE GENOMIC DNA]</scope>
    <source>
        <strain evidence="6">type strain: CIP110231</strain>
    </source>
</reference>
<name>A0ABM9S0D5_9GAMM</name>
<dbReference type="SMART" id="SM00342">
    <property type="entry name" value="HTH_ARAC"/>
    <property type="match status" value="1"/>
</dbReference>
<evidence type="ECO:0000256" key="3">
    <source>
        <dbReference type="ARBA" id="ARBA00023163"/>
    </source>
</evidence>
<evidence type="ECO:0000313" key="5">
    <source>
        <dbReference type="EMBL" id="CND83836.1"/>
    </source>
</evidence>
<keyword evidence="6" id="KW-1185">Reference proteome</keyword>
<dbReference type="EMBL" id="CPYD01000001">
    <property type="protein sequence ID" value="CND83836.1"/>
    <property type="molecule type" value="Genomic_DNA"/>
</dbReference>
<dbReference type="Proteomes" id="UP000040578">
    <property type="component" value="Unassembled WGS sequence"/>
</dbReference>
<dbReference type="Pfam" id="PF12833">
    <property type="entry name" value="HTH_18"/>
    <property type="match status" value="1"/>
</dbReference>
<dbReference type="Gene3D" id="1.10.10.60">
    <property type="entry name" value="Homeodomain-like"/>
    <property type="match status" value="1"/>
</dbReference>
<keyword evidence="1" id="KW-0805">Transcription regulation</keyword>
<dbReference type="InterPro" id="IPR050204">
    <property type="entry name" value="AraC_XylS_family_regulators"/>
</dbReference>
<evidence type="ECO:0000256" key="2">
    <source>
        <dbReference type="ARBA" id="ARBA00023125"/>
    </source>
</evidence>
<gene>
    <name evidence="5" type="primary">ysaE_1</name>
    <name evidence="5" type="ORF">ERS137967_00054</name>
</gene>
<dbReference type="InterPro" id="IPR009057">
    <property type="entry name" value="Homeodomain-like_sf"/>
</dbReference>
<accession>A0ABM9S0D5</accession>
<dbReference type="PROSITE" id="PS01124">
    <property type="entry name" value="HTH_ARAC_FAMILY_2"/>
    <property type="match status" value="1"/>
</dbReference>
<keyword evidence="3" id="KW-0804">Transcription</keyword>
<evidence type="ECO:0000256" key="1">
    <source>
        <dbReference type="ARBA" id="ARBA00023015"/>
    </source>
</evidence>
<dbReference type="InterPro" id="IPR018060">
    <property type="entry name" value="HTH_AraC"/>
</dbReference>
<evidence type="ECO:0000313" key="6">
    <source>
        <dbReference type="Proteomes" id="UP000040578"/>
    </source>
</evidence>
<sequence length="255" mass="29207">MDRLSTHLYLQQNDRLEFQKPQLLLTESHKSTGVDFRLIGENGSDFTYQFKPGETGIAAFLPMSLHIIEGSMCYRSLDLIAMCKLQAFIDTSLNRVGFERNNDICWGFEPLRFQDNVTFKHIEYWLIRQSLQADSGTGNIASILRSTEWYRLVRFLLQEADSTERLQDLGARYGVSVSHFRRLTRKALGNTTKVEMCDWRLVRALLDLMGEQKSLTTLAMKHGYSSLSHFSNDVKISLGVSPRSLKDVIISDAKK</sequence>
<keyword evidence="2" id="KW-0238">DNA-binding</keyword>